<protein>
    <recommendedName>
        <fullName evidence="4">RING-type domain-containing protein</fullName>
    </recommendedName>
</protein>
<sequence>METTDHNPSPTRTVRTNWLRYSWSQISSSSKLLLVVSFVVAIIQIVTTVTVLSIGSKRNLSCDKPFELYLIILVVRVGLSLPLSVYQLLFTPRGRRGIRTNENRQRSSSGPEQAETSTSQELHEDQQSYRESHSLVTGWVDKCKSLLDLFAILWFIVGNYLLFSPSDCLRYADIYYYTVLTWVLFGYVILLVPLLACASIVFCLPCVLVALRAFNINVTHIMMGGSKEEIAKIPVFQYQKPEEEEAGTEDETANDQTNKSTRSIVSTKRHWTRRFMQRQHKNKATQEQRTYPHFTLPQSEDAVCSICLCEYENEELVCKLWCDHHYHKDCVHEWLGLNSKCPLCKRDFRGKDFVDHDGSDDEEQ</sequence>
<dbReference type="SUPFAM" id="SSF57850">
    <property type="entry name" value="RING/U-box"/>
    <property type="match status" value="1"/>
</dbReference>
<keyword evidence="3" id="KW-0472">Membrane</keyword>
<feature type="transmembrane region" description="Helical" evidence="3">
    <location>
        <begin position="32"/>
        <end position="56"/>
    </location>
</feature>
<proteinExistence type="predicted"/>
<name>A0A1C7NIQ5_9FUNG</name>
<dbReference type="Proteomes" id="UP000093000">
    <property type="component" value="Unassembled WGS sequence"/>
</dbReference>
<dbReference type="InParanoid" id="A0A1C7NIQ5"/>
<evidence type="ECO:0000313" key="6">
    <source>
        <dbReference type="Proteomes" id="UP000093000"/>
    </source>
</evidence>
<keyword evidence="1" id="KW-0862">Zinc</keyword>
<comment type="caution">
    <text evidence="5">The sequence shown here is derived from an EMBL/GenBank/DDBJ whole genome shotgun (WGS) entry which is preliminary data.</text>
</comment>
<feature type="transmembrane region" description="Helical" evidence="3">
    <location>
        <begin position="183"/>
        <end position="214"/>
    </location>
</feature>
<evidence type="ECO:0000313" key="5">
    <source>
        <dbReference type="EMBL" id="OBZ88888.1"/>
    </source>
</evidence>
<feature type="region of interest" description="Disordered" evidence="2">
    <location>
        <begin position="100"/>
        <end position="123"/>
    </location>
</feature>
<dbReference type="AlphaFoldDB" id="A0A1C7NIQ5"/>
<feature type="domain" description="RING-type" evidence="4">
    <location>
        <begin position="304"/>
        <end position="345"/>
    </location>
</feature>
<evidence type="ECO:0000259" key="4">
    <source>
        <dbReference type="PROSITE" id="PS50089"/>
    </source>
</evidence>
<accession>A0A1C7NIQ5</accession>
<dbReference type="STRING" id="101091.A0A1C7NIQ5"/>
<dbReference type="PROSITE" id="PS50089">
    <property type="entry name" value="ZF_RING_2"/>
    <property type="match status" value="1"/>
</dbReference>
<keyword evidence="1" id="KW-0863">Zinc-finger</keyword>
<dbReference type="EMBL" id="LUGH01000125">
    <property type="protein sequence ID" value="OBZ88888.1"/>
    <property type="molecule type" value="Genomic_DNA"/>
</dbReference>
<keyword evidence="3" id="KW-1133">Transmembrane helix</keyword>
<keyword evidence="6" id="KW-1185">Reference proteome</keyword>
<dbReference type="PANTHER" id="PTHR46225">
    <property type="entry name" value="C3H4 TYPE ZINC FINGER PROTEIN"/>
    <property type="match status" value="1"/>
</dbReference>
<feature type="transmembrane region" description="Helical" evidence="3">
    <location>
        <begin position="146"/>
        <end position="163"/>
    </location>
</feature>
<evidence type="ECO:0000256" key="1">
    <source>
        <dbReference type="PROSITE-ProRule" id="PRU00175"/>
    </source>
</evidence>
<keyword evidence="1" id="KW-0479">Metal-binding</keyword>
<dbReference type="InterPro" id="IPR001841">
    <property type="entry name" value="Znf_RING"/>
</dbReference>
<dbReference type="GO" id="GO:0008270">
    <property type="term" value="F:zinc ion binding"/>
    <property type="evidence" value="ECO:0007669"/>
    <property type="project" value="UniProtKB-KW"/>
</dbReference>
<feature type="compositionally biased region" description="Polar residues" evidence="2">
    <location>
        <begin position="106"/>
        <end position="120"/>
    </location>
</feature>
<keyword evidence="3" id="KW-0812">Transmembrane</keyword>
<gene>
    <name evidence="5" type="ORF">A0J61_03067</name>
</gene>
<feature type="transmembrane region" description="Helical" evidence="3">
    <location>
        <begin position="68"/>
        <end position="89"/>
    </location>
</feature>
<evidence type="ECO:0000256" key="2">
    <source>
        <dbReference type="SAM" id="MobiDB-lite"/>
    </source>
</evidence>
<dbReference type="PANTHER" id="PTHR46225:SF19">
    <property type="entry name" value="RING-TYPE DOMAIN-CONTAINING PROTEIN"/>
    <property type="match status" value="1"/>
</dbReference>
<dbReference type="Pfam" id="PF13639">
    <property type="entry name" value="zf-RING_2"/>
    <property type="match status" value="1"/>
</dbReference>
<evidence type="ECO:0000256" key="3">
    <source>
        <dbReference type="SAM" id="Phobius"/>
    </source>
</evidence>
<dbReference type="Gene3D" id="3.30.40.10">
    <property type="entry name" value="Zinc/RING finger domain, C3HC4 (zinc finger)"/>
    <property type="match status" value="1"/>
</dbReference>
<reference evidence="5 6" key="1">
    <citation type="submission" date="2016-03" db="EMBL/GenBank/DDBJ databases">
        <title>Choanephora cucurbitarum.</title>
        <authorList>
            <person name="Min B."/>
            <person name="Park H."/>
            <person name="Park J.-H."/>
            <person name="Shin H.-D."/>
            <person name="Choi I.-G."/>
        </authorList>
    </citation>
    <scope>NUCLEOTIDE SEQUENCE [LARGE SCALE GENOMIC DNA]</scope>
    <source>
        <strain evidence="5 6">KUS-F28377</strain>
    </source>
</reference>
<organism evidence="5 6">
    <name type="scientific">Choanephora cucurbitarum</name>
    <dbReference type="NCBI Taxonomy" id="101091"/>
    <lineage>
        <taxon>Eukaryota</taxon>
        <taxon>Fungi</taxon>
        <taxon>Fungi incertae sedis</taxon>
        <taxon>Mucoromycota</taxon>
        <taxon>Mucoromycotina</taxon>
        <taxon>Mucoromycetes</taxon>
        <taxon>Mucorales</taxon>
        <taxon>Mucorineae</taxon>
        <taxon>Choanephoraceae</taxon>
        <taxon>Choanephoroideae</taxon>
        <taxon>Choanephora</taxon>
    </lineage>
</organism>
<dbReference type="InterPro" id="IPR013083">
    <property type="entry name" value="Znf_RING/FYVE/PHD"/>
</dbReference>
<dbReference type="OrthoDB" id="8062037at2759"/>